<feature type="domain" description="DUF8211" evidence="1">
    <location>
        <begin position="214"/>
        <end position="300"/>
    </location>
</feature>
<dbReference type="AlphaFoldDB" id="A0A397S703"/>
<evidence type="ECO:0000313" key="3">
    <source>
        <dbReference type="Proteomes" id="UP000265703"/>
    </source>
</evidence>
<sequence length="458" mass="54017">MTPSQNKTFSQNPLNIPFTISTTRFHVIKSDQRGHNRMYDAKRSRSFLFELNRLSPDTNQFHLLIHTNDTLVSTAPKEYFSNSHSMNNKYQISKLLTHFFAIQKVIPKRIQHKYFAKIRNSLLSRISFIDKRNSLRQRNRTTKTFFNFTYKKYRFHFRIYVLCNFETTQGFCPLPSPIIMSNHRTACPFHQKWLNTHNTSTDLQPSQKHAAAVTRTYTKSLNAETNTVYSNRLGISYNTQLTVRRKDHPKAPDNTFVYTKKLFNYNVNVSSRSYPYSPSTLKKQTTRRERLLRKLIVYQQLVYRNLGKAEAAEKRLIYNAFKLRIRNIFTGPRPPLISMLNASVGHHSKRDFSKEFSDESNRLYRSESHDDVISLLAFIETSSTLLTDWQYDFHCFMKGSPVPSHIAKAKKGRKKSKIRPMVDVPTYDEIWQHFNELYRLHIVRNLNKIPMFMAQTVK</sequence>
<evidence type="ECO:0000259" key="1">
    <source>
        <dbReference type="Pfam" id="PF26638"/>
    </source>
</evidence>
<dbReference type="OrthoDB" id="2440565at2759"/>
<proteinExistence type="predicted"/>
<dbReference type="Pfam" id="PF26638">
    <property type="entry name" value="DUF8211"/>
    <property type="match status" value="1"/>
</dbReference>
<protein>
    <recommendedName>
        <fullName evidence="1">DUF8211 domain-containing protein</fullName>
    </recommendedName>
</protein>
<dbReference type="InterPro" id="IPR058524">
    <property type="entry name" value="DUF8211"/>
</dbReference>
<evidence type="ECO:0000313" key="2">
    <source>
        <dbReference type="EMBL" id="RIA80529.1"/>
    </source>
</evidence>
<name>A0A397S703_9GLOM</name>
<comment type="caution">
    <text evidence="2">The sequence shown here is derived from an EMBL/GenBank/DDBJ whole genome shotgun (WGS) entry which is preliminary data.</text>
</comment>
<accession>A0A397S703</accession>
<gene>
    <name evidence="2" type="ORF">C1645_866605</name>
</gene>
<keyword evidence="3" id="KW-1185">Reference proteome</keyword>
<organism evidence="2 3">
    <name type="scientific">Glomus cerebriforme</name>
    <dbReference type="NCBI Taxonomy" id="658196"/>
    <lineage>
        <taxon>Eukaryota</taxon>
        <taxon>Fungi</taxon>
        <taxon>Fungi incertae sedis</taxon>
        <taxon>Mucoromycota</taxon>
        <taxon>Glomeromycotina</taxon>
        <taxon>Glomeromycetes</taxon>
        <taxon>Glomerales</taxon>
        <taxon>Glomeraceae</taxon>
        <taxon>Glomus</taxon>
    </lineage>
</organism>
<dbReference type="Proteomes" id="UP000265703">
    <property type="component" value="Unassembled WGS sequence"/>
</dbReference>
<dbReference type="EMBL" id="QKYT01000949">
    <property type="protein sequence ID" value="RIA80529.1"/>
    <property type="molecule type" value="Genomic_DNA"/>
</dbReference>
<reference evidence="2 3" key="1">
    <citation type="submission" date="2018-06" db="EMBL/GenBank/DDBJ databases">
        <title>Comparative genomics reveals the genomic features of Rhizophagus irregularis, R. cerebriforme, R. diaphanum and Gigaspora rosea, and their symbiotic lifestyle signature.</title>
        <authorList>
            <person name="Morin E."/>
            <person name="San Clemente H."/>
            <person name="Chen E.C.H."/>
            <person name="De La Providencia I."/>
            <person name="Hainaut M."/>
            <person name="Kuo A."/>
            <person name="Kohler A."/>
            <person name="Murat C."/>
            <person name="Tang N."/>
            <person name="Roy S."/>
            <person name="Loubradou J."/>
            <person name="Henrissat B."/>
            <person name="Grigoriev I.V."/>
            <person name="Corradi N."/>
            <person name="Roux C."/>
            <person name="Martin F.M."/>
        </authorList>
    </citation>
    <scope>NUCLEOTIDE SEQUENCE [LARGE SCALE GENOMIC DNA]</scope>
    <source>
        <strain evidence="2 3">DAOM 227022</strain>
    </source>
</reference>